<evidence type="ECO:0000256" key="1">
    <source>
        <dbReference type="SAM" id="MobiDB-lite"/>
    </source>
</evidence>
<proteinExistence type="predicted"/>
<feature type="compositionally biased region" description="Low complexity" evidence="1">
    <location>
        <begin position="16"/>
        <end position="30"/>
    </location>
</feature>
<accession>A0A7W7H5A8</accession>
<keyword evidence="3" id="KW-1185">Reference proteome</keyword>
<reference evidence="2 3" key="1">
    <citation type="submission" date="2020-08" db="EMBL/GenBank/DDBJ databases">
        <title>Sequencing the genomes of 1000 actinobacteria strains.</title>
        <authorList>
            <person name="Klenk H.-P."/>
        </authorList>
    </citation>
    <scope>NUCLEOTIDE SEQUENCE [LARGE SCALE GENOMIC DNA]</scope>
    <source>
        <strain evidence="2 3">DSM 45809</strain>
    </source>
</reference>
<gene>
    <name evidence="2" type="ORF">BJY16_007548</name>
</gene>
<protein>
    <submittedName>
        <fullName evidence="2">Uncharacterized protein</fullName>
    </submittedName>
</protein>
<organism evidence="2 3">
    <name type="scientific">Actinoplanes octamycinicus</name>
    <dbReference type="NCBI Taxonomy" id="135948"/>
    <lineage>
        <taxon>Bacteria</taxon>
        <taxon>Bacillati</taxon>
        <taxon>Actinomycetota</taxon>
        <taxon>Actinomycetes</taxon>
        <taxon>Micromonosporales</taxon>
        <taxon>Micromonosporaceae</taxon>
        <taxon>Actinoplanes</taxon>
    </lineage>
</organism>
<dbReference type="AlphaFoldDB" id="A0A7W7H5A8"/>
<comment type="caution">
    <text evidence="2">The sequence shown here is derived from an EMBL/GenBank/DDBJ whole genome shotgun (WGS) entry which is preliminary data.</text>
</comment>
<evidence type="ECO:0000313" key="2">
    <source>
        <dbReference type="EMBL" id="MBB4744089.1"/>
    </source>
</evidence>
<dbReference type="Proteomes" id="UP000546162">
    <property type="component" value="Unassembled WGS sequence"/>
</dbReference>
<evidence type="ECO:0000313" key="3">
    <source>
        <dbReference type="Proteomes" id="UP000546162"/>
    </source>
</evidence>
<dbReference type="EMBL" id="JACHNB010000001">
    <property type="protein sequence ID" value="MBB4744089.1"/>
    <property type="molecule type" value="Genomic_DNA"/>
</dbReference>
<feature type="region of interest" description="Disordered" evidence="1">
    <location>
        <begin position="1"/>
        <end position="30"/>
    </location>
</feature>
<name>A0A7W7H5A8_9ACTN</name>
<sequence>MRSRRGASADRLPVTPRARPAAGPAASGPRAAVLRLQRSVGNTAALRLATEGARREPTEAAGPRGVDRRRAADALAAWQEVTEDLIIANQAWLTSNAVEYLNFTSNDPRLSWSDSQAAAVLNNFLGNLATGVGGKSIEKVSLALVSGAAGAALGPEGAAVAFLIGLFIESAISAIFEAVTRKTDVAEARLAARQLLSEQTQERLGALGRAADEARAAVRRTAADLRERLASATTQDEVDRIQWWLLHQQDLMPPRPSADDHALATRMIHDWVLEHASTEEQARPDTDQAEWERARDRAGFATFGSGDFDNQPEIFAYQTRAHWREMGLNGDEHLERFFGELAGERRAIDTQVAEYAATPARFADPSGPVVRRRVPWEINEFAGSRIAAAARRMLRFGGVLIGAGYLLRVREVDTFIDACRDQLDEVLGEDGWAAIRAGRARVVCWIELTVRDGSCFADYWHYAIYFDEPVVRRRRDERPNPYRADFTIGK</sequence>
<dbReference type="RefSeq" id="WP_185044301.1">
    <property type="nucleotide sequence ID" value="NZ_BAABFG010000005.1"/>
</dbReference>